<dbReference type="InterPro" id="IPR027846">
    <property type="entry name" value="Cybc1"/>
</dbReference>
<protein>
    <recommendedName>
        <fullName evidence="4">Essential for reactive oxygen species protein</fullName>
    </recommendedName>
</protein>
<organism evidence="2 3">
    <name type="scientific">Spizellomyces punctatus (strain DAOM BR117)</name>
    <dbReference type="NCBI Taxonomy" id="645134"/>
    <lineage>
        <taxon>Eukaryota</taxon>
        <taxon>Fungi</taxon>
        <taxon>Fungi incertae sedis</taxon>
        <taxon>Chytridiomycota</taxon>
        <taxon>Chytridiomycota incertae sedis</taxon>
        <taxon>Chytridiomycetes</taxon>
        <taxon>Spizellomycetales</taxon>
        <taxon>Spizellomycetaceae</taxon>
        <taxon>Spizellomyces</taxon>
    </lineage>
</organism>
<evidence type="ECO:0000256" key="1">
    <source>
        <dbReference type="SAM" id="Phobius"/>
    </source>
</evidence>
<evidence type="ECO:0000313" key="3">
    <source>
        <dbReference type="Proteomes" id="UP000053201"/>
    </source>
</evidence>
<proteinExistence type="predicted"/>
<keyword evidence="3" id="KW-1185">Reference proteome</keyword>
<dbReference type="VEuPathDB" id="FungiDB:SPPG_09435"/>
<dbReference type="OrthoDB" id="2099956at2759"/>
<feature type="transmembrane region" description="Helical" evidence="1">
    <location>
        <begin position="91"/>
        <end position="111"/>
    </location>
</feature>
<keyword evidence="1" id="KW-0812">Transmembrane</keyword>
<dbReference type="EMBL" id="KQ257463">
    <property type="protein sequence ID" value="KNC97630.1"/>
    <property type="molecule type" value="Genomic_DNA"/>
</dbReference>
<dbReference type="GeneID" id="27692560"/>
<dbReference type="Pfam" id="PF15169">
    <property type="entry name" value="Cybc1_Eros"/>
    <property type="match status" value="1"/>
</dbReference>
<evidence type="ECO:0000313" key="2">
    <source>
        <dbReference type="EMBL" id="KNC97630.1"/>
    </source>
</evidence>
<reference evidence="2 3" key="1">
    <citation type="submission" date="2009-08" db="EMBL/GenBank/DDBJ databases">
        <title>The Genome Sequence of Spizellomyces punctatus strain DAOM BR117.</title>
        <authorList>
            <consortium name="The Broad Institute Genome Sequencing Platform"/>
            <person name="Russ C."/>
            <person name="Cuomo C."/>
            <person name="Shea T."/>
            <person name="Young S.K."/>
            <person name="Zeng Q."/>
            <person name="Koehrsen M."/>
            <person name="Haas B."/>
            <person name="Borodovsky M."/>
            <person name="Guigo R."/>
            <person name="Alvarado L."/>
            <person name="Berlin A."/>
            <person name="Bochicchio J."/>
            <person name="Borenstein D."/>
            <person name="Chapman S."/>
            <person name="Chen Z."/>
            <person name="Engels R."/>
            <person name="Freedman E."/>
            <person name="Gellesch M."/>
            <person name="Goldberg J."/>
            <person name="Griggs A."/>
            <person name="Gujja S."/>
            <person name="Heiman D."/>
            <person name="Hepburn T."/>
            <person name="Howarth C."/>
            <person name="Jen D."/>
            <person name="Larson L."/>
            <person name="Lewis B."/>
            <person name="Mehta T."/>
            <person name="Park D."/>
            <person name="Pearson M."/>
            <person name="Roberts A."/>
            <person name="Saif S."/>
            <person name="Shenoy N."/>
            <person name="Sisk P."/>
            <person name="Stolte C."/>
            <person name="Sykes S."/>
            <person name="Thomson T."/>
            <person name="Walk T."/>
            <person name="White J."/>
            <person name="Yandava C."/>
            <person name="Burger G."/>
            <person name="Gray M.W."/>
            <person name="Holland P.W.H."/>
            <person name="King N."/>
            <person name="Lang F.B.F."/>
            <person name="Roger A.J."/>
            <person name="Ruiz-Trillo I."/>
            <person name="Lander E."/>
            <person name="Nusbaum C."/>
        </authorList>
    </citation>
    <scope>NUCLEOTIDE SEQUENCE [LARGE SCALE GENOMIC DNA]</scope>
    <source>
        <strain evidence="2 3">DAOM BR117</strain>
    </source>
</reference>
<dbReference type="RefSeq" id="XP_016605670.1">
    <property type="nucleotide sequence ID" value="XM_016757601.1"/>
</dbReference>
<evidence type="ECO:0008006" key="4">
    <source>
        <dbReference type="Google" id="ProtNLM"/>
    </source>
</evidence>
<sequence>MSAPATITCYHACAASTTLRRIPSADTFVPFHTCSSIMFSAWKTINPRIVRGEGSLSITPVTTGRGDVLMMAIIFFFGVAMTLYTTEDLPYRIAGSAMYAYLAWTLVVDTYETVFDKQLEQVSIIKTTLGFKRWSRVAPLDELVAIETTTMETTSKKQKPLYRLELEFYTTHGTYRMPMTETYVSGEHNKEKLEEVEDIVRKFAEIKKLPNWMKEEELEKRFGAGKKQAKTRKKGN</sequence>
<keyword evidence="1" id="KW-0472">Membrane</keyword>
<accession>A0A0L0H7Y9</accession>
<name>A0A0L0H7Y9_SPIPD</name>
<keyword evidence="1" id="KW-1133">Transmembrane helix</keyword>
<feature type="transmembrane region" description="Helical" evidence="1">
    <location>
        <begin position="68"/>
        <end position="85"/>
    </location>
</feature>
<dbReference type="InParanoid" id="A0A0L0H7Y9"/>
<dbReference type="Proteomes" id="UP000053201">
    <property type="component" value="Unassembled WGS sequence"/>
</dbReference>
<gene>
    <name evidence="2" type="ORF">SPPG_09435</name>
</gene>
<dbReference type="AlphaFoldDB" id="A0A0L0H7Y9"/>